<keyword evidence="3" id="KW-1185">Reference proteome</keyword>
<sequence length="952" mass="101919">MKRIFISTLLIVLSIPAFSYAQYTVYTWGYQDIMVSMLEAVKYFMGTKSFGDMFKIAMLLSMITVFLSLISDKGFSPVLIFQKVILVIALQTFLISPFSQMNLDVVDVSGNGALTPNGVAERVEKVPGVVGYPLYVLSNLEYGVREAFRASLNFGGLRAGAQYLDGMSIITALNLYQSTTNVRINNPDFTRSYQSFVENCVLPDMVSGYLDVRAVATSTNLWQLFGQDLHKARIGSFYMDYSQEWGPDGKILTCDKLYHAIDNQFATVSAAAANQLKAGLGLSAGIQLDRMIGAVNTAIVGFQQNQSNVLTNSMAINTFNDSYENIANGMGLDTTGLAYSMAKAQETARMNASMQGIMAKKYMPIAKGYLTVIFVAVIPLIIIIALVTSNFQKPFAMIFGLLIALALWNVGDQLLDFIIIVRTKALFALSGMNGYNMESQPFINSVITDTLSLSLGMYWMIPTLAFSIATLSGYGAASMMGSIAGTATAGVSSATAEAASGSMSVGNIRMNNVNMNKYDAAQTMNAGTSSKLSMDHQQTASNQSSVRTGTEISNKDIDENVHKGSTWITDSQTGKTYEVNGTFDQTSGGWTGSGTINEYDKNGNFVGSYKGEISGTGNMSDYQKDVVQGGQGGRENAFQASSVVSTNLDASNVKTENTKYENMDTVNVGNSGSMSGDNIMVNGESVSGKVSWNGDTATIEGTKDGMKYTATVENASIGFGKNGMSVTGDIVKSNSEGGNSTNINNATTISGGTKLALGDEVNGYTGGLEIVNQGLSKFGANEGLMKEAFVDNMTKYQDSILQRGGKDQISEQQALDAMGKFEASAGFKALGNGASIGFNAALKASVDHSSGQVDTANLNRLMNENIMNQLDADAKANNWTAEQYDKAAQERFRAYNDFLKNELGGQVYGPGNAMNEALDGAKNMFGSAANAAGKAADKIDEMGEKHMNKVLK</sequence>
<dbReference type="RefSeq" id="WP_023276771.1">
    <property type="nucleotide sequence ID" value="NZ_CP097562.1"/>
</dbReference>
<name>V2RHH5_9BACT</name>
<evidence type="ECO:0000313" key="3">
    <source>
        <dbReference type="Proteomes" id="UP000017429"/>
    </source>
</evidence>
<protein>
    <recommendedName>
        <fullName evidence="1">TraG N-terminal Proteobacteria domain-containing protein</fullName>
    </recommendedName>
</protein>
<dbReference type="Pfam" id="PF07916">
    <property type="entry name" value="TraG_N"/>
    <property type="match status" value="1"/>
</dbReference>
<feature type="domain" description="TraG N-terminal Proteobacteria" evidence="1">
    <location>
        <begin position="24"/>
        <end position="487"/>
    </location>
</feature>
<accession>V2RHH5</accession>
<gene>
    <name evidence="2" type="ORF">N508_000035</name>
</gene>
<dbReference type="EMBL" id="CP097562">
    <property type="protein sequence ID" value="USF22982.1"/>
    <property type="molecule type" value="Genomic_DNA"/>
</dbReference>
<evidence type="ECO:0000313" key="2">
    <source>
        <dbReference type="EMBL" id="USF22982.1"/>
    </source>
</evidence>
<proteinExistence type="predicted"/>
<dbReference type="KEGG" id="msch:N508_000035"/>
<dbReference type="OrthoDB" id="6717612at2"/>
<evidence type="ECO:0000259" key="1">
    <source>
        <dbReference type="Pfam" id="PF07916"/>
    </source>
</evidence>
<dbReference type="Proteomes" id="UP000017429">
    <property type="component" value="Chromosome"/>
</dbReference>
<dbReference type="InterPro" id="IPR012931">
    <property type="entry name" value="TraG_N_Proteobacteria"/>
</dbReference>
<reference evidence="2" key="1">
    <citation type="journal article" date="2014" name="Genome Announc.">
        <title>Draft genome sequences of the altered schaedler flora, a defined bacterial community from gnotobiotic mice.</title>
        <authorList>
            <person name="Wannemuehler M.J."/>
            <person name="Overstreet A.M."/>
            <person name="Ward D.V."/>
            <person name="Phillips G.J."/>
        </authorList>
    </citation>
    <scope>NUCLEOTIDE SEQUENCE</scope>
    <source>
        <strain evidence="2">ASF457</strain>
    </source>
</reference>
<reference evidence="2" key="2">
    <citation type="submission" date="2022-05" db="EMBL/GenBank/DDBJ databases">
        <authorList>
            <person name="Proctor A.L."/>
            <person name="Phillips G.J."/>
            <person name="Wannemuehler M.J."/>
        </authorList>
    </citation>
    <scope>NUCLEOTIDE SEQUENCE</scope>
    <source>
        <strain evidence="2">ASF457</strain>
    </source>
</reference>
<organism evidence="2 3">
    <name type="scientific">Mucispirillum schaedleri ASF457</name>
    <dbReference type="NCBI Taxonomy" id="1379858"/>
    <lineage>
        <taxon>Bacteria</taxon>
        <taxon>Pseudomonadati</taxon>
        <taxon>Deferribacterota</taxon>
        <taxon>Deferribacteres</taxon>
        <taxon>Deferribacterales</taxon>
        <taxon>Mucispirillaceae</taxon>
        <taxon>Mucispirillum</taxon>
    </lineage>
</organism>
<dbReference type="AlphaFoldDB" id="V2RHH5"/>
<reference evidence="2" key="3">
    <citation type="submission" date="2022-06" db="EMBL/GenBank/DDBJ databases">
        <title>Resources to Facilitate Use of the Altered Schaedler Flora (ASF) Mouse Model to Study Microbiome Function.</title>
        <authorList>
            <person name="Proctor A."/>
            <person name="Parvinroo S."/>
            <person name="Richie T."/>
            <person name="Jia X."/>
            <person name="Lee S.T.M."/>
            <person name="Karp P.D."/>
            <person name="Paley S."/>
            <person name="Kostic A.D."/>
            <person name="Pierre J.F."/>
            <person name="Wannemuehler M.J."/>
            <person name="Phillips G.J."/>
        </authorList>
    </citation>
    <scope>NUCLEOTIDE SEQUENCE</scope>
    <source>
        <strain evidence="2">ASF457</strain>
    </source>
</reference>